<feature type="coiled-coil region" evidence="9">
    <location>
        <begin position="124"/>
        <end position="160"/>
    </location>
</feature>
<gene>
    <name evidence="13" type="ORF">SAMN02745110_00248</name>
</gene>
<evidence type="ECO:0000259" key="11">
    <source>
        <dbReference type="Pfam" id="PF02518"/>
    </source>
</evidence>
<dbReference type="Gene3D" id="1.20.5.1930">
    <property type="match status" value="1"/>
</dbReference>
<dbReference type="Pfam" id="PF02518">
    <property type="entry name" value="HATPase_c"/>
    <property type="match status" value="1"/>
</dbReference>
<sequence length="353" mass="40548">MNHSAGVPLRVFLLVAFIIGVFCIKEMLKGNKKLILTFVVSASCVPLVYRYKDAFILLFVLMILEIIDYFHPPWEMYLAAIIIPFILKVSNLYLIILITFYLLMIYIQHSRMIIYYINRISKDTEKEQALKKNLELKNKQTEMELKKNRLIAENQILEEKARISQTLHDKLGHNINGSIYQLEAIKLLIDNDPERTKKMTQAVIDQLRGGMDEIRGILRKEKPDKNQMALLQIYKLCEDCNSKGVETEFVKEGNLSDVNEKQWEIILDNAYEAVSNSMKYAKCSHINIKIIVMNKLIRCSISDDGVGCFEIKDGMGISGMRRRIREAGGNISFETQPGFTVNMILPVKETGGK</sequence>
<feature type="domain" description="Signal transduction histidine kinase subgroup 3 dimerisation and phosphoacceptor" evidence="12">
    <location>
        <begin position="159"/>
        <end position="224"/>
    </location>
</feature>
<evidence type="ECO:0000256" key="6">
    <source>
        <dbReference type="ARBA" id="ARBA00022777"/>
    </source>
</evidence>
<evidence type="ECO:0000256" key="10">
    <source>
        <dbReference type="SAM" id="Phobius"/>
    </source>
</evidence>
<dbReference type="SUPFAM" id="SSF55874">
    <property type="entry name" value="ATPase domain of HSP90 chaperone/DNA topoisomerase II/histidine kinase"/>
    <property type="match status" value="1"/>
</dbReference>
<evidence type="ECO:0000313" key="14">
    <source>
        <dbReference type="Proteomes" id="UP000189857"/>
    </source>
</evidence>
<evidence type="ECO:0000256" key="4">
    <source>
        <dbReference type="ARBA" id="ARBA00022679"/>
    </source>
</evidence>
<keyword evidence="8" id="KW-0902">Two-component regulatory system</keyword>
<evidence type="ECO:0000313" key="13">
    <source>
        <dbReference type="EMBL" id="SJZ38628.1"/>
    </source>
</evidence>
<keyword evidence="10" id="KW-0812">Transmembrane</keyword>
<feature type="transmembrane region" description="Helical" evidence="10">
    <location>
        <begin position="54"/>
        <end position="71"/>
    </location>
</feature>
<evidence type="ECO:0000256" key="5">
    <source>
        <dbReference type="ARBA" id="ARBA00022741"/>
    </source>
</evidence>
<comment type="catalytic activity">
    <reaction evidence="1">
        <text>ATP + protein L-histidine = ADP + protein N-phospho-L-histidine.</text>
        <dbReference type="EC" id="2.7.13.3"/>
    </reaction>
</comment>
<dbReference type="GO" id="GO:0016020">
    <property type="term" value="C:membrane"/>
    <property type="evidence" value="ECO:0007669"/>
    <property type="project" value="InterPro"/>
</dbReference>
<organism evidence="13 14">
    <name type="scientific">Eubacterium ruminantium</name>
    <dbReference type="NCBI Taxonomy" id="42322"/>
    <lineage>
        <taxon>Bacteria</taxon>
        <taxon>Bacillati</taxon>
        <taxon>Bacillota</taxon>
        <taxon>Clostridia</taxon>
        <taxon>Eubacteriales</taxon>
        <taxon>Eubacteriaceae</taxon>
        <taxon>Eubacterium</taxon>
    </lineage>
</organism>
<dbReference type="PANTHER" id="PTHR24421:SF10">
    <property type="entry name" value="NITRATE_NITRITE SENSOR PROTEIN NARQ"/>
    <property type="match status" value="1"/>
</dbReference>
<evidence type="ECO:0000256" key="3">
    <source>
        <dbReference type="ARBA" id="ARBA00022553"/>
    </source>
</evidence>
<keyword evidence="5" id="KW-0547">Nucleotide-binding</keyword>
<evidence type="ECO:0000256" key="9">
    <source>
        <dbReference type="SAM" id="Coils"/>
    </source>
</evidence>
<dbReference type="GO" id="GO:0005524">
    <property type="term" value="F:ATP binding"/>
    <property type="evidence" value="ECO:0007669"/>
    <property type="project" value="UniProtKB-KW"/>
</dbReference>
<keyword evidence="4" id="KW-0808">Transferase</keyword>
<protein>
    <recommendedName>
        <fullName evidence="2">histidine kinase</fullName>
        <ecNumber evidence="2">2.7.13.3</ecNumber>
    </recommendedName>
</protein>
<dbReference type="Gene3D" id="3.30.565.10">
    <property type="entry name" value="Histidine kinase-like ATPase, C-terminal domain"/>
    <property type="match status" value="1"/>
</dbReference>
<evidence type="ECO:0000259" key="12">
    <source>
        <dbReference type="Pfam" id="PF07730"/>
    </source>
</evidence>
<feature type="domain" description="Histidine kinase/HSP90-like ATPase" evidence="11">
    <location>
        <begin position="272"/>
        <end position="348"/>
    </location>
</feature>
<accession>A0A1T4K852</accession>
<keyword evidence="10" id="KW-0472">Membrane</keyword>
<evidence type="ECO:0000256" key="2">
    <source>
        <dbReference type="ARBA" id="ARBA00012438"/>
    </source>
</evidence>
<feature type="transmembrane region" description="Helical" evidence="10">
    <location>
        <begin position="6"/>
        <end position="24"/>
    </location>
</feature>
<dbReference type="GO" id="GO:0000155">
    <property type="term" value="F:phosphorelay sensor kinase activity"/>
    <property type="evidence" value="ECO:0007669"/>
    <property type="project" value="InterPro"/>
</dbReference>
<dbReference type="GO" id="GO:0046983">
    <property type="term" value="F:protein dimerization activity"/>
    <property type="evidence" value="ECO:0007669"/>
    <property type="project" value="InterPro"/>
</dbReference>
<feature type="transmembrane region" description="Helical" evidence="10">
    <location>
        <begin position="77"/>
        <end position="103"/>
    </location>
</feature>
<dbReference type="EMBL" id="FUXA01000003">
    <property type="protein sequence ID" value="SJZ38628.1"/>
    <property type="molecule type" value="Genomic_DNA"/>
</dbReference>
<dbReference type="InterPro" id="IPR003594">
    <property type="entry name" value="HATPase_dom"/>
</dbReference>
<name>A0A1T4K852_9FIRM</name>
<evidence type="ECO:0000256" key="7">
    <source>
        <dbReference type="ARBA" id="ARBA00022840"/>
    </source>
</evidence>
<dbReference type="CDD" id="cd16917">
    <property type="entry name" value="HATPase_UhpB-NarQ-NarX-like"/>
    <property type="match status" value="1"/>
</dbReference>
<keyword evidence="7" id="KW-0067">ATP-binding</keyword>
<keyword evidence="9" id="KW-0175">Coiled coil</keyword>
<keyword evidence="3" id="KW-0597">Phosphoprotein</keyword>
<keyword evidence="10" id="KW-1133">Transmembrane helix</keyword>
<dbReference type="InterPro" id="IPR036890">
    <property type="entry name" value="HATPase_C_sf"/>
</dbReference>
<dbReference type="PANTHER" id="PTHR24421">
    <property type="entry name" value="NITRATE/NITRITE SENSOR PROTEIN NARX-RELATED"/>
    <property type="match status" value="1"/>
</dbReference>
<evidence type="ECO:0000256" key="8">
    <source>
        <dbReference type="ARBA" id="ARBA00023012"/>
    </source>
</evidence>
<dbReference type="InterPro" id="IPR050482">
    <property type="entry name" value="Sensor_HK_TwoCompSys"/>
</dbReference>
<dbReference type="AlphaFoldDB" id="A0A1T4K852"/>
<dbReference type="RefSeq" id="WP_159444045.1">
    <property type="nucleotide sequence ID" value="NZ_FNHR01000001.1"/>
</dbReference>
<dbReference type="InterPro" id="IPR011712">
    <property type="entry name" value="Sig_transdc_His_kin_sub3_dim/P"/>
</dbReference>
<keyword evidence="14" id="KW-1185">Reference proteome</keyword>
<dbReference type="Proteomes" id="UP000189857">
    <property type="component" value="Unassembled WGS sequence"/>
</dbReference>
<dbReference type="EC" id="2.7.13.3" evidence="2"/>
<proteinExistence type="predicted"/>
<evidence type="ECO:0000256" key="1">
    <source>
        <dbReference type="ARBA" id="ARBA00000085"/>
    </source>
</evidence>
<keyword evidence="6 13" id="KW-0418">Kinase</keyword>
<reference evidence="13 14" key="1">
    <citation type="submission" date="2017-02" db="EMBL/GenBank/DDBJ databases">
        <authorList>
            <person name="Peterson S.W."/>
        </authorList>
    </citation>
    <scope>NUCLEOTIDE SEQUENCE [LARGE SCALE GENOMIC DNA]</scope>
    <source>
        <strain evidence="13 14">ATCC 17233</strain>
    </source>
</reference>
<dbReference type="Pfam" id="PF07730">
    <property type="entry name" value="HisKA_3"/>
    <property type="match status" value="1"/>
</dbReference>